<name>A0AAI8C6Y8_9FLAO</name>
<dbReference type="Proteomes" id="UP000069030">
    <property type="component" value="Chromosome"/>
</dbReference>
<dbReference type="InterPro" id="IPR043749">
    <property type="entry name" value="DUF5694"/>
</dbReference>
<proteinExistence type="predicted"/>
<evidence type="ECO:0000256" key="1">
    <source>
        <dbReference type="SAM" id="SignalP"/>
    </source>
</evidence>
<keyword evidence="1" id="KW-0732">Signal</keyword>
<feature type="chain" id="PRO_5042508185" description="TraB/GumN family protein" evidence="1">
    <location>
        <begin position="22"/>
        <end position="275"/>
    </location>
</feature>
<dbReference type="Pfam" id="PF18950">
    <property type="entry name" value="DUF5694"/>
    <property type="match status" value="1"/>
</dbReference>
<accession>A0AAI8C6Y8</accession>
<dbReference type="KEGG" id="mod:AS202_17395"/>
<sequence>MRTKLFSLFAMCLMGGQIANAQVNDNLKSEHPIPVLNMGTFHMGYTSDASTTEFDQHNSKNKEMIHEVARALAAFKPTVIIVEQLPESNESLNKSYQEYLTNPNKVFKNPNEITLLAFELGRLTNVDKLYGIDYSEGYNYMIAQKVGRYNDKQLYDDYMAACFKVLDEGEKKMRDVKQMLYFNNKKEVFDALINLNADMLTHVSSPGKSEGADEAAKFYHRNLVMYSNLNQIPLTKDDRVFILMGGTHTAFFNMWLERSPKYELVNTLDYLEKFK</sequence>
<organism evidence="2 3">
    <name type="scientific">Myroides odoratimimus</name>
    <dbReference type="NCBI Taxonomy" id="76832"/>
    <lineage>
        <taxon>Bacteria</taxon>
        <taxon>Pseudomonadati</taxon>
        <taxon>Bacteroidota</taxon>
        <taxon>Flavobacteriia</taxon>
        <taxon>Flavobacteriales</taxon>
        <taxon>Flavobacteriaceae</taxon>
        <taxon>Myroides</taxon>
    </lineage>
</organism>
<evidence type="ECO:0000313" key="2">
    <source>
        <dbReference type="EMBL" id="ALU27813.1"/>
    </source>
</evidence>
<evidence type="ECO:0008006" key="4">
    <source>
        <dbReference type="Google" id="ProtNLM"/>
    </source>
</evidence>
<protein>
    <recommendedName>
        <fullName evidence="4">TraB/GumN family protein</fullName>
    </recommendedName>
</protein>
<dbReference type="RefSeq" id="WP_006258336.1">
    <property type="nucleotide sequence ID" value="NZ_CP013690.1"/>
</dbReference>
<feature type="signal peptide" evidence="1">
    <location>
        <begin position="1"/>
        <end position="21"/>
    </location>
</feature>
<evidence type="ECO:0000313" key="3">
    <source>
        <dbReference type="Proteomes" id="UP000069030"/>
    </source>
</evidence>
<gene>
    <name evidence="2" type="ORF">AS202_17395</name>
</gene>
<reference evidence="2 3" key="1">
    <citation type="journal article" date="2016" name="J. Zhejiang Univ. Sci. B">
        <title>Antibiotic resistance mechanisms of Myroides sp.</title>
        <authorList>
            <person name="Hu S."/>
            <person name="Yuan S."/>
            <person name="Qu H."/>
            <person name="Jiang T."/>
            <person name="Zhou Y."/>
            <person name="Wang M."/>
            <person name="Ming D."/>
        </authorList>
    </citation>
    <scope>NUCLEOTIDE SEQUENCE [LARGE SCALE GENOMIC DNA]</scope>
    <source>
        <strain evidence="2 3">PR63039</strain>
    </source>
</reference>
<dbReference type="EMBL" id="CP013690">
    <property type="protein sequence ID" value="ALU27813.1"/>
    <property type="molecule type" value="Genomic_DNA"/>
</dbReference>
<dbReference type="AlphaFoldDB" id="A0AAI8C6Y8"/>